<sequence>MSMTLLDIAMTEASSKPSGSGHRENDNEKRGFPQENSKNSSSKSRGESNSCMLDCEKDGEKVHEKPAKESMFSIFEFPKSEPKLNAQEKKIEKEKRKEIERKIKEDEKVEKEKMENERKMGKKIRDEEKRRAKEKKREMDKMIQEAKKREKERINIAKKKVENDISQVKAEYKRWQKENDWKRAEARRVDAEHARLYHSSRDGQTYTDDQMRVEHEWRCHDARAKYEKDLRIEQLKSKLKALDLQLTMSGEELLRLYQLKAEDEISKEEARERLRRSMQTENSVAQPRQTAQSIEEELTKKFTSSVVSQGINSSMEDNPFYAPGEFKYHKIGEWDSDTCKEWIYDSLEDGLTGFELQQLCCQLRKMPRIRGKQMFGATEEEWVKWLDIQGLLIHDKLQKIAEVKVDM</sequence>
<dbReference type="AlphaFoldDB" id="A0A9P5IX45"/>
<accession>A0A9P5IX45</accession>
<comment type="caution">
    <text evidence="2">The sequence shown here is derived from an EMBL/GenBank/DDBJ whole genome shotgun (WGS) entry which is preliminary data.</text>
</comment>
<name>A0A9P5IX45_9HELO</name>
<evidence type="ECO:0000256" key="1">
    <source>
        <dbReference type="SAM" id="MobiDB-lite"/>
    </source>
</evidence>
<feature type="region of interest" description="Disordered" evidence="1">
    <location>
        <begin position="110"/>
        <end position="149"/>
    </location>
</feature>
<dbReference type="EMBL" id="RCSW01000001">
    <property type="protein sequence ID" value="KAF7954910.1"/>
    <property type="molecule type" value="Genomic_DNA"/>
</dbReference>
<feature type="compositionally biased region" description="Low complexity" evidence="1">
    <location>
        <begin position="35"/>
        <end position="50"/>
    </location>
</feature>
<protein>
    <submittedName>
        <fullName evidence="2">Uncharacterized protein</fullName>
    </submittedName>
</protein>
<gene>
    <name evidence="2" type="ORF">EAE97_000169</name>
</gene>
<dbReference type="RefSeq" id="XP_038738040.1">
    <property type="nucleotide sequence ID" value="XM_038870679.1"/>
</dbReference>
<feature type="region of interest" description="Disordered" evidence="1">
    <location>
        <begin position="1"/>
        <end position="67"/>
    </location>
</feature>
<organism evidence="2 3">
    <name type="scientific">Botrytis byssoidea</name>
    <dbReference type="NCBI Taxonomy" id="139641"/>
    <lineage>
        <taxon>Eukaryota</taxon>
        <taxon>Fungi</taxon>
        <taxon>Dikarya</taxon>
        <taxon>Ascomycota</taxon>
        <taxon>Pezizomycotina</taxon>
        <taxon>Leotiomycetes</taxon>
        <taxon>Helotiales</taxon>
        <taxon>Sclerotiniaceae</taxon>
        <taxon>Botrytis</taxon>
    </lineage>
</organism>
<dbReference type="Proteomes" id="UP000710849">
    <property type="component" value="Unassembled WGS sequence"/>
</dbReference>
<evidence type="ECO:0000313" key="2">
    <source>
        <dbReference type="EMBL" id="KAF7954910.1"/>
    </source>
</evidence>
<keyword evidence="3" id="KW-1185">Reference proteome</keyword>
<reference evidence="2 3" key="1">
    <citation type="journal article" date="2020" name="Genome Biol. Evol.">
        <title>Comparative genomics of Sclerotiniaceae.</title>
        <authorList>
            <person name="Valero Jimenez C.A."/>
            <person name="Steentjes M."/>
            <person name="Scholten O.E."/>
            <person name="Van Kan J.A.L."/>
        </authorList>
    </citation>
    <scope>NUCLEOTIDE SEQUENCE [LARGE SCALE GENOMIC DNA]</scope>
    <source>
        <strain evidence="2 3">MUCL 94</strain>
    </source>
</reference>
<dbReference type="GeneID" id="62143758"/>
<feature type="compositionally biased region" description="Basic and acidic residues" evidence="1">
    <location>
        <begin position="54"/>
        <end position="67"/>
    </location>
</feature>
<feature type="compositionally biased region" description="Basic and acidic residues" evidence="1">
    <location>
        <begin position="21"/>
        <end position="32"/>
    </location>
</feature>
<proteinExistence type="predicted"/>
<evidence type="ECO:0000313" key="3">
    <source>
        <dbReference type="Proteomes" id="UP000710849"/>
    </source>
</evidence>